<comment type="caution">
    <text evidence="3">The sequence shown here is derived from an EMBL/GenBank/DDBJ whole genome shotgun (WGS) entry which is preliminary data.</text>
</comment>
<evidence type="ECO:0000313" key="4">
    <source>
        <dbReference type="Proteomes" id="UP000068164"/>
    </source>
</evidence>
<dbReference type="Proteomes" id="UP000068164">
    <property type="component" value="Unassembled WGS sequence"/>
</dbReference>
<dbReference type="InterPro" id="IPR002937">
    <property type="entry name" value="Amino_oxidase"/>
</dbReference>
<organism evidence="3 4">
    <name type="scientific">Rhizobium altiplani</name>
    <dbReference type="NCBI Taxonomy" id="1864509"/>
    <lineage>
        <taxon>Bacteria</taxon>
        <taxon>Pseudomonadati</taxon>
        <taxon>Pseudomonadota</taxon>
        <taxon>Alphaproteobacteria</taxon>
        <taxon>Hyphomicrobiales</taxon>
        <taxon>Rhizobiaceae</taxon>
        <taxon>Rhizobium/Agrobacterium group</taxon>
        <taxon>Rhizobium</taxon>
    </lineage>
</organism>
<keyword evidence="4" id="KW-1185">Reference proteome</keyword>
<proteinExistence type="inferred from homology"/>
<evidence type="ECO:0000259" key="2">
    <source>
        <dbReference type="Pfam" id="PF01593"/>
    </source>
</evidence>
<evidence type="ECO:0000313" key="3">
    <source>
        <dbReference type="EMBL" id="KWV43336.1"/>
    </source>
</evidence>
<dbReference type="InterPro" id="IPR050703">
    <property type="entry name" value="Flavin_MAO"/>
</dbReference>
<protein>
    <submittedName>
        <fullName evidence="3">Amine oxidase</fullName>
    </submittedName>
</protein>
<dbReference type="Pfam" id="PF13450">
    <property type="entry name" value="NAD_binding_8"/>
    <property type="match status" value="1"/>
</dbReference>
<dbReference type="OrthoDB" id="337830at2"/>
<dbReference type="EMBL" id="LNCD01000129">
    <property type="protein sequence ID" value="KWV43336.1"/>
    <property type="molecule type" value="Genomic_DNA"/>
</dbReference>
<gene>
    <name evidence="3" type="ORF">AS026_20125</name>
</gene>
<dbReference type="InterPro" id="IPR036188">
    <property type="entry name" value="FAD/NAD-bd_sf"/>
</dbReference>
<dbReference type="PANTHER" id="PTHR43563:SF1">
    <property type="entry name" value="AMINE OXIDASE [FLAVIN-CONTAINING] B"/>
    <property type="match status" value="1"/>
</dbReference>
<evidence type="ECO:0000256" key="1">
    <source>
        <dbReference type="ARBA" id="ARBA00005995"/>
    </source>
</evidence>
<dbReference type="SUPFAM" id="SSF51905">
    <property type="entry name" value="FAD/NAD(P)-binding domain"/>
    <property type="match status" value="1"/>
</dbReference>
<feature type="domain" description="Amine oxidase" evidence="2">
    <location>
        <begin position="113"/>
        <end position="360"/>
    </location>
</feature>
<dbReference type="GO" id="GO:0016491">
    <property type="term" value="F:oxidoreductase activity"/>
    <property type="evidence" value="ECO:0007669"/>
    <property type="project" value="InterPro"/>
</dbReference>
<reference evidence="3 4" key="1">
    <citation type="submission" date="2015-11" db="EMBL/GenBank/DDBJ databases">
        <title>Draft Genome Sequence of the Strain BR 10423 (Rhizobium sp.) isolated from nodules of Mimosa pudica.</title>
        <authorList>
            <person name="Barauna A.C."/>
            <person name="Zilli J.E."/>
            <person name="Simoes-Araujo J.L."/>
            <person name="Reis V.M."/>
            <person name="James E.K."/>
            <person name="Reis F.B.Jr."/>
            <person name="Rouws L.F."/>
            <person name="Passos S.R."/>
            <person name="Gois S.R."/>
        </authorList>
    </citation>
    <scope>NUCLEOTIDE SEQUENCE [LARGE SCALE GENOMIC DNA]</scope>
    <source>
        <strain evidence="3 4">BR10423</strain>
    </source>
</reference>
<dbReference type="PANTHER" id="PTHR43563">
    <property type="entry name" value="AMINE OXIDASE"/>
    <property type="match status" value="1"/>
</dbReference>
<dbReference type="Gene3D" id="3.50.50.60">
    <property type="entry name" value="FAD/NAD(P)-binding domain"/>
    <property type="match status" value="2"/>
</dbReference>
<dbReference type="Gene3D" id="3.90.660.10">
    <property type="match status" value="1"/>
</dbReference>
<dbReference type="Pfam" id="PF01593">
    <property type="entry name" value="Amino_oxidase"/>
    <property type="match status" value="1"/>
</dbReference>
<comment type="similarity">
    <text evidence="1">Belongs to the flavin monoamine oxidase family.</text>
</comment>
<name>A0A109J6M2_9HYPH</name>
<dbReference type="SUPFAM" id="SSF54373">
    <property type="entry name" value="FAD-linked reductases, C-terminal domain"/>
    <property type="match status" value="1"/>
</dbReference>
<accession>A0A109J6M2</accession>
<sequence>MLSKTVVIVGGGLAGLTAAYHLHRNGLDFTLVEARDRLGGHILTADLQTDVSSDGFDLGPSWFWPDMHPTVQEFARELGLSFFPQYSDGALVFQRSRETAPERYGTMRQEPISMRLSGGTGAIVSALSGRLPQASLRLAATVSRIAQTADRLKVRLAGTVGSADEITASHVILALPPRLLAETIVLDPTPADLIFKIWRDTPTWMAPHAKIFALYDRPFWREAGLSGAARSMVGPLVEIHDATTASGKAALFGFVGVPAPARGQAGRDAIISASITQLGQLFGPQALAPISTLYKDWADDPLTATSLDRMAGDHPQGSPREWVDQTWRSWISLAGSETAIDDPGYLAGAIEAGARAATTLITWRDEDRLSPILEREDRSRS</sequence>
<dbReference type="AlphaFoldDB" id="A0A109J6M2"/>